<name>X1DSX6_9ZZZZ</name>
<dbReference type="EMBL" id="BART01041224">
    <property type="protein sequence ID" value="GAH24131.1"/>
    <property type="molecule type" value="Genomic_DNA"/>
</dbReference>
<evidence type="ECO:0000313" key="2">
    <source>
        <dbReference type="EMBL" id="GAH24131.1"/>
    </source>
</evidence>
<gene>
    <name evidence="2" type="ORF">S01H4_66502</name>
</gene>
<comment type="caution">
    <text evidence="2">The sequence shown here is derived from an EMBL/GenBank/DDBJ whole genome shotgun (WGS) entry which is preliminary data.</text>
</comment>
<dbReference type="AlphaFoldDB" id="X1DSX6"/>
<feature type="compositionally biased region" description="Basic and acidic residues" evidence="1">
    <location>
        <begin position="1"/>
        <end position="18"/>
    </location>
</feature>
<feature type="region of interest" description="Disordered" evidence="1">
    <location>
        <begin position="1"/>
        <end position="21"/>
    </location>
</feature>
<proteinExistence type="predicted"/>
<organism evidence="2">
    <name type="scientific">marine sediment metagenome</name>
    <dbReference type="NCBI Taxonomy" id="412755"/>
    <lineage>
        <taxon>unclassified sequences</taxon>
        <taxon>metagenomes</taxon>
        <taxon>ecological metagenomes</taxon>
    </lineage>
</organism>
<feature type="non-terminal residue" evidence="2">
    <location>
        <position position="1"/>
    </location>
</feature>
<reference evidence="2" key="1">
    <citation type="journal article" date="2014" name="Front. Microbiol.">
        <title>High frequency of phylogenetically diverse reductive dehalogenase-homologous genes in deep subseafloor sedimentary metagenomes.</title>
        <authorList>
            <person name="Kawai M."/>
            <person name="Futagami T."/>
            <person name="Toyoda A."/>
            <person name="Takaki Y."/>
            <person name="Nishi S."/>
            <person name="Hori S."/>
            <person name="Arai W."/>
            <person name="Tsubouchi T."/>
            <person name="Morono Y."/>
            <person name="Uchiyama I."/>
            <person name="Ito T."/>
            <person name="Fujiyama A."/>
            <person name="Inagaki F."/>
            <person name="Takami H."/>
        </authorList>
    </citation>
    <scope>NUCLEOTIDE SEQUENCE</scope>
    <source>
        <strain evidence="2">Expedition CK06-06</strain>
    </source>
</reference>
<accession>X1DSX6</accession>
<protein>
    <submittedName>
        <fullName evidence="2">Uncharacterized protein</fullName>
    </submittedName>
</protein>
<sequence>HQVQEHKMQKPVKKERPVKPIHRIYNGIDSHKWATKMEIQRLISSKSDIKAIPKVVD</sequence>
<evidence type="ECO:0000256" key="1">
    <source>
        <dbReference type="SAM" id="MobiDB-lite"/>
    </source>
</evidence>